<sequence length="712" mass="84178">MHKQLTQIETGFPLPGNDHRSYDRYVESIQYLVDEIVEPFFKEENGEVDLENSLKYYERIKGEIPLVHHSPFSKDLPIISVTCVCSAKYTHGTGRFMCDLFSRWLIPGKQIPIINTRSLAFKFRNHPKTDFYLNELILNVMDLKDIPLVQNNLPIVIKELKLNILAVQHARHVVSIKPLTLDQKKILIQENITSLVDRKKKEIEPSMYEFMHQLIMKFLAEDKMTQIKDQITPFIEMKPTAFDRDIYSEMQQFMIQLNDSFIVRRDIKYLNRVISYHYIFRKIIGNSIKNKPSKRHLSLKILRTKLHTDDNEHPVLGLLMGVNFVDENEIFEERHFFKAVQSVLPTCTMVKNSHIIDRRGDKKIRTVYLEVEKPERASFKPDEIKMLRKNLPLEIKNRIASLIHPVFVQRNDEEIMRNILDLSKQLKYIHDLPQVIVNFHKQTNFEISFIIIILRLKKQGERCLKEVFQTTTTMLKFYEHDIRIVGILRKRYPKEAHVIEVRLDKKQFLRKDFSLDIHKARLCVISEITRIVGDVRDYNGGMISKQYEVLTALKGLLLKENIHNDFLLENFFYSLTPKYMQSLLSPVLLKNFFIMLLDVLEHEFNKDIYFMDTNVHEQYYMVLIGTVQESFMKLIQELINDLLTSSHEISYSCVNIYDISCVGLLLRFDEPKELAHFEKEMKRTLDAWEKQVKEEKEEISPVFLLDEITKSS</sequence>
<comment type="caution">
    <text evidence="1">The sequence shown here is derived from an EMBL/GenBank/DDBJ whole genome shotgun (WGS) entry which is preliminary data.</text>
</comment>
<dbReference type="EMBL" id="NVUU01000004">
    <property type="protein sequence ID" value="PCI95993.1"/>
    <property type="molecule type" value="Genomic_DNA"/>
</dbReference>
<proteinExistence type="predicted"/>
<evidence type="ECO:0000313" key="2">
    <source>
        <dbReference type="Proteomes" id="UP000217838"/>
    </source>
</evidence>
<dbReference type="Proteomes" id="UP000217838">
    <property type="component" value="Unassembled WGS sequence"/>
</dbReference>
<reference evidence="2" key="1">
    <citation type="submission" date="2017-08" db="EMBL/GenBank/DDBJ databases">
        <title>A dynamic microbial community with high functional redundancy inhabits the cold, oxic subseafloor aquifer.</title>
        <authorList>
            <person name="Tully B.J."/>
            <person name="Wheat C.G."/>
            <person name="Glazer B.T."/>
            <person name="Huber J.A."/>
        </authorList>
    </citation>
    <scope>NUCLEOTIDE SEQUENCE [LARGE SCALE GENOMIC DNA]</scope>
</reference>
<dbReference type="AlphaFoldDB" id="A0A2A4YMD5"/>
<accession>A0A2A4YMD5</accession>
<protein>
    <submittedName>
        <fullName evidence="1">Uncharacterized protein</fullName>
    </submittedName>
</protein>
<evidence type="ECO:0000313" key="1">
    <source>
        <dbReference type="EMBL" id="PCI95993.1"/>
    </source>
</evidence>
<name>A0A2A4YMD5_UNCAE</name>
<gene>
    <name evidence="1" type="ORF">COB11_00505</name>
</gene>
<organism evidence="1 2">
    <name type="scientific">Aerophobetes bacterium</name>
    <dbReference type="NCBI Taxonomy" id="2030807"/>
    <lineage>
        <taxon>Bacteria</taxon>
        <taxon>Candidatus Aerophobota</taxon>
    </lineage>
</organism>